<dbReference type="InterPro" id="IPR032042">
    <property type="entry name" value="POT1PC"/>
</dbReference>
<dbReference type="GO" id="GO:0098505">
    <property type="term" value="F:G-rich strand telomeric DNA binding"/>
    <property type="evidence" value="ECO:0007669"/>
    <property type="project" value="TreeGrafter"/>
</dbReference>
<organism evidence="9 10">
    <name type="scientific">Champsocephalus gunnari</name>
    <name type="common">Mackerel icefish</name>
    <dbReference type="NCBI Taxonomy" id="52237"/>
    <lineage>
        <taxon>Eukaryota</taxon>
        <taxon>Metazoa</taxon>
        <taxon>Chordata</taxon>
        <taxon>Craniata</taxon>
        <taxon>Vertebrata</taxon>
        <taxon>Euteleostomi</taxon>
        <taxon>Actinopterygii</taxon>
        <taxon>Neopterygii</taxon>
        <taxon>Teleostei</taxon>
        <taxon>Neoteleostei</taxon>
        <taxon>Acanthomorphata</taxon>
        <taxon>Eupercaria</taxon>
        <taxon>Perciformes</taxon>
        <taxon>Notothenioidei</taxon>
        <taxon>Channichthyidae</taxon>
        <taxon>Champsocephalus</taxon>
    </lineage>
</organism>
<dbReference type="GO" id="GO:0032210">
    <property type="term" value="P:regulation of telomere maintenance via telomerase"/>
    <property type="evidence" value="ECO:0007669"/>
    <property type="project" value="TreeGrafter"/>
</dbReference>
<gene>
    <name evidence="9" type="ORF">CgunFtcFv8_012591</name>
</gene>
<dbReference type="Gene3D" id="2.40.50.140">
    <property type="entry name" value="Nucleic acid-binding proteins"/>
    <property type="match status" value="1"/>
</dbReference>
<protein>
    <recommendedName>
        <fullName evidence="8">Protection of telomeres protein 1 ssDNA-binding domain-containing protein</fullName>
    </recommendedName>
</protein>
<dbReference type="EMBL" id="JAURVH010001518">
    <property type="protein sequence ID" value="KAK5927431.1"/>
    <property type="molecule type" value="Genomic_DNA"/>
</dbReference>
<evidence type="ECO:0000313" key="10">
    <source>
        <dbReference type="Proteomes" id="UP001331515"/>
    </source>
</evidence>
<reference evidence="9 10" key="1">
    <citation type="journal article" date="2023" name="Mol. Biol. Evol.">
        <title>Genomics of Secondarily Temperate Adaptation in the Only Non-Antarctic Icefish.</title>
        <authorList>
            <person name="Rivera-Colon A.G."/>
            <person name="Rayamajhi N."/>
            <person name="Minhas B.F."/>
            <person name="Madrigal G."/>
            <person name="Bilyk K.T."/>
            <person name="Yoon V."/>
            <person name="Hune M."/>
            <person name="Gregory S."/>
            <person name="Cheng C.H.C."/>
            <person name="Catchen J.M."/>
        </authorList>
    </citation>
    <scope>NUCLEOTIDE SEQUENCE [LARGE SCALE GENOMIC DNA]</scope>
    <source>
        <tissue evidence="9">White muscle</tissue>
    </source>
</reference>
<dbReference type="Pfam" id="PF16686">
    <property type="entry name" value="POT1PC"/>
    <property type="match status" value="1"/>
</dbReference>
<dbReference type="GO" id="GO:0016233">
    <property type="term" value="P:telomere capping"/>
    <property type="evidence" value="ECO:0007669"/>
    <property type="project" value="TreeGrafter"/>
</dbReference>
<feature type="domain" description="Protection of telomeres protein 1 ssDNA-binding" evidence="8">
    <location>
        <begin position="3"/>
        <end position="86"/>
    </location>
</feature>
<accession>A0AAN8DQK3</accession>
<comment type="caution">
    <text evidence="9">The sequence shown here is derived from an EMBL/GenBank/DDBJ whole genome shotgun (WGS) entry which is preliminary data.</text>
</comment>
<dbReference type="GO" id="GO:0010521">
    <property type="term" value="F:telomerase inhibitor activity"/>
    <property type="evidence" value="ECO:0007669"/>
    <property type="project" value="TreeGrafter"/>
</dbReference>
<dbReference type="PANTHER" id="PTHR14513:SF0">
    <property type="entry name" value="PROTECTION OF TELOMERES PROTEIN 1"/>
    <property type="match status" value="1"/>
</dbReference>
<dbReference type="Proteomes" id="UP001331515">
    <property type="component" value="Unassembled WGS sequence"/>
</dbReference>
<evidence type="ECO:0000256" key="6">
    <source>
        <dbReference type="ARBA" id="ARBA00023125"/>
    </source>
</evidence>
<evidence type="ECO:0000256" key="1">
    <source>
        <dbReference type="ARBA" id="ARBA00004123"/>
    </source>
</evidence>
<keyword evidence="6" id="KW-0238">DNA-binding</keyword>
<name>A0AAN8DQK3_CHAGU</name>
<dbReference type="SUPFAM" id="SSF50249">
    <property type="entry name" value="Nucleic acid-binding proteins"/>
    <property type="match status" value="1"/>
</dbReference>
<keyword evidence="5" id="KW-0779">Telomere</keyword>
<sequence>MPLCDVRPKAYFDLTCQLLAKAPVDSTCTLLRVWDGTRSAYTLLKVIVEPDATEGPSSFPPERERLIANILVYDNHVEYARQLKVRATQYLTEA</sequence>
<dbReference type="InterPro" id="IPR012340">
    <property type="entry name" value="NA-bd_OB-fold"/>
</dbReference>
<comment type="subcellular location">
    <subcellularLocation>
        <location evidence="2">Chromosome</location>
        <location evidence="2">Telomere</location>
    </subcellularLocation>
    <subcellularLocation>
        <location evidence="1">Nucleus</location>
    </subcellularLocation>
</comment>
<keyword evidence="4" id="KW-0158">Chromosome</keyword>
<evidence type="ECO:0000256" key="2">
    <source>
        <dbReference type="ARBA" id="ARBA00004574"/>
    </source>
</evidence>
<evidence type="ECO:0000313" key="9">
    <source>
        <dbReference type="EMBL" id="KAK5927431.1"/>
    </source>
</evidence>
<keyword evidence="7" id="KW-0539">Nucleus</keyword>
<evidence type="ECO:0000256" key="7">
    <source>
        <dbReference type="ARBA" id="ARBA00023242"/>
    </source>
</evidence>
<evidence type="ECO:0000256" key="4">
    <source>
        <dbReference type="ARBA" id="ARBA00022454"/>
    </source>
</evidence>
<evidence type="ECO:0000259" key="8">
    <source>
        <dbReference type="Pfam" id="PF16686"/>
    </source>
</evidence>
<keyword evidence="10" id="KW-1185">Reference proteome</keyword>
<dbReference type="PANTHER" id="PTHR14513">
    <property type="entry name" value="PROTECTION OF TELOMERES 1"/>
    <property type="match status" value="1"/>
</dbReference>
<proteinExistence type="inferred from homology"/>
<dbReference type="AlphaFoldDB" id="A0AAN8DQK3"/>
<dbReference type="InterPro" id="IPR028389">
    <property type="entry name" value="POT1"/>
</dbReference>
<evidence type="ECO:0000256" key="5">
    <source>
        <dbReference type="ARBA" id="ARBA00022895"/>
    </source>
</evidence>
<evidence type="ECO:0000256" key="3">
    <source>
        <dbReference type="ARBA" id="ARBA00008442"/>
    </source>
</evidence>
<dbReference type="GO" id="GO:0000783">
    <property type="term" value="C:nuclear telomere cap complex"/>
    <property type="evidence" value="ECO:0007669"/>
    <property type="project" value="TreeGrafter"/>
</dbReference>
<comment type="similarity">
    <text evidence="3">Belongs to the telombin family.</text>
</comment>